<dbReference type="Proteomes" id="UP000008536">
    <property type="component" value="Chromosome G"/>
</dbReference>
<dbReference type="AlphaFoldDB" id="C5E1P4"/>
<dbReference type="KEGG" id="zro:ZYRO0G00198g"/>
<evidence type="ECO:0000313" key="2">
    <source>
        <dbReference type="Proteomes" id="UP000008536"/>
    </source>
</evidence>
<dbReference type="EMBL" id="CU928179">
    <property type="protein sequence ID" value="CAR29087.1"/>
    <property type="molecule type" value="Genomic_DNA"/>
</dbReference>
<accession>C5E1P4</accession>
<dbReference type="HOGENOM" id="CLU_2575685_0_0_1"/>
<evidence type="ECO:0000313" key="1">
    <source>
        <dbReference type="EMBL" id="CAR29087.1"/>
    </source>
</evidence>
<organism evidence="1 2">
    <name type="scientific">Zygosaccharomyces rouxii (strain ATCC 2623 / CBS 732 / NBRC 1130 / NCYC 568 / NRRL Y-229)</name>
    <dbReference type="NCBI Taxonomy" id="559307"/>
    <lineage>
        <taxon>Eukaryota</taxon>
        <taxon>Fungi</taxon>
        <taxon>Dikarya</taxon>
        <taxon>Ascomycota</taxon>
        <taxon>Saccharomycotina</taxon>
        <taxon>Saccharomycetes</taxon>
        <taxon>Saccharomycetales</taxon>
        <taxon>Saccharomycetaceae</taxon>
        <taxon>Zygosaccharomyces</taxon>
    </lineage>
</organism>
<gene>
    <name evidence="1" type="ordered locus">ZYRO0G00198g</name>
</gene>
<dbReference type="GeneID" id="8205797"/>
<keyword evidence="2" id="KW-1185">Reference proteome</keyword>
<reference evidence="1 2" key="1">
    <citation type="journal article" date="2009" name="Genome Res.">
        <title>Comparative genomics of protoploid Saccharomycetaceae.</title>
        <authorList>
            <consortium name="The Genolevures Consortium"/>
            <person name="Souciet J.-L."/>
            <person name="Dujon B."/>
            <person name="Gaillardin C."/>
            <person name="Johnston M."/>
            <person name="Baret P.V."/>
            <person name="Cliften P."/>
            <person name="Sherman D.J."/>
            <person name="Weissenbach J."/>
            <person name="Westhof E."/>
            <person name="Wincker P."/>
            <person name="Jubin C."/>
            <person name="Poulain J."/>
            <person name="Barbe V."/>
            <person name="Segurens B."/>
            <person name="Artiguenave F."/>
            <person name="Anthouard V."/>
            <person name="Vacherie B."/>
            <person name="Val M.-E."/>
            <person name="Fulton R.S."/>
            <person name="Minx P."/>
            <person name="Wilson R."/>
            <person name="Durrens P."/>
            <person name="Jean G."/>
            <person name="Marck C."/>
            <person name="Martin T."/>
            <person name="Nikolski M."/>
            <person name="Rolland T."/>
            <person name="Seret M.-L."/>
            <person name="Casaregola S."/>
            <person name="Despons L."/>
            <person name="Fairhead C."/>
            <person name="Fischer G."/>
            <person name="Lafontaine I."/>
            <person name="Leh V."/>
            <person name="Lemaire M."/>
            <person name="de Montigny J."/>
            <person name="Neuveglise C."/>
            <person name="Thierry A."/>
            <person name="Blanc-Lenfle I."/>
            <person name="Bleykasten C."/>
            <person name="Diffels J."/>
            <person name="Fritsch E."/>
            <person name="Frangeul L."/>
            <person name="Goeffon A."/>
            <person name="Jauniaux N."/>
            <person name="Kachouri-Lafond R."/>
            <person name="Payen C."/>
            <person name="Potier S."/>
            <person name="Pribylova L."/>
            <person name="Ozanne C."/>
            <person name="Richard G.-F."/>
            <person name="Sacerdot C."/>
            <person name="Straub M.-L."/>
            <person name="Talla E."/>
        </authorList>
    </citation>
    <scope>NUCLEOTIDE SEQUENCE [LARGE SCALE GENOMIC DNA]</scope>
    <source>
        <strain evidence="1 2">ATCC 2623 / CBS 732 / BCRC 21506 / NBRC 1130 / NCYC 568 / NRRL Y-229</strain>
    </source>
</reference>
<sequence length="81" mass="9355">MRKVYEDKLPISFFKNLKQQKGNVDPDNLFDIVGCVDSLRGFGNDHARIAHHLRSSSHISMKEIISCLLEDRKKKQPYPIS</sequence>
<dbReference type="RefSeq" id="XP_002498020.1">
    <property type="nucleotide sequence ID" value="XM_002497975.1"/>
</dbReference>
<proteinExistence type="predicted"/>
<name>C5E1P4_ZYGRC</name>
<protein>
    <submittedName>
        <fullName evidence="1">ZYRO0G00198p</fullName>
    </submittedName>
</protein>
<dbReference type="InParanoid" id="C5E1P4"/>